<evidence type="ECO:0000313" key="2">
    <source>
        <dbReference type="Proteomes" id="UP000515976"/>
    </source>
</evidence>
<organism evidence="1 2">
    <name type="scientific">Phycicoccus endophyticus</name>
    <dbReference type="NCBI Taxonomy" id="1690220"/>
    <lineage>
        <taxon>Bacteria</taxon>
        <taxon>Bacillati</taxon>
        <taxon>Actinomycetota</taxon>
        <taxon>Actinomycetes</taxon>
        <taxon>Micrococcales</taxon>
        <taxon>Intrasporangiaceae</taxon>
        <taxon>Phycicoccus</taxon>
    </lineage>
</organism>
<dbReference type="Proteomes" id="UP000515976">
    <property type="component" value="Chromosome"/>
</dbReference>
<keyword evidence="2" id="KW-1185">Reference proteome</keyword>
<accession>A0A7G9R5E7</accession>
<dbReference type="AlphaFoldDB" id="A0A7G9R5E7"/>
<gene>
    <name evidence="1" type="ORF">H9L10_00325</name>
</gene>
<dbReference type="KEGG" id="pei:H9L10_00325"/>
<evidence type="ECO:0000313" key="1">
    <source>
        <dbReference type="EMBL" id="QNN50822.1"/>
    </source>
</evidence>
<evidence type="ECO:0008006" key="3">
    <source>
        <dbReference type="Google" id="ProtNLM"/>
    </source>
</evidence>
<dbReference type="EMBL" id="CP060712">
    <property type="protein sequence ID" value="QNN50822.1"/>
    <property type="molecule type" value="Genomic_DNA"/>
</dbReference>
<proteinExistence type="predicted"/>
<reference evidence="1 2" key="1">
    <citation type="submission" date="2020-08" db="EMBL/GenBank/DDBJ databases">
        <title>Genome sequence of Phycicoccus endophyticus JCM 31784T.</title>
        <authorList>
            <person name="Hyun D.-W."/>
            <person name="Bae J.-W."/>
        </authorList>
    </citation>
    <scope>NUCLEOTIDE SEQUENCE [LARGE SCALE GENOMIC DNA]</scope>
    <source>
        <strain evidence="1 2">JCM 31784</strain>
    </source>
</reference>
<name>A0A7G9R5E7_9MICO</name>
<sequence length="66" mass="7542">MRYEFRLDGRLSETVTAAFPELEEATAPTEGTVLFGEVEDEAHLYGLLERFQTLGIPVQEMRRLPD</sequence>
<protein>
    <recommendedName>
        <fullName evidence="3">NIL domain-containing protein</fullName>
    </recommendedName>
</protein>